<name>A0ABP5Q9X3_9ACTN</name>
<accession>A0ABP5Q9X3</accession>
<feature type="transmembrane region" description="Helical" evidence="1">
    <location>
        <begin position="118"/>
        <end position="136"/>
    </location>
</feature>
<keyword evidence="1" id="KW-0472">Membrane</keyword>
<keyword evidence="3" id="KW-1185">Reference proteome</keyword>
<comment type="caution">
    <text evidence="2">The sequence shown here is derived from an EMBL/GenBank/DDBJ whole genome shotgun (WGS) entry which is preliminary data.</text>
</comment>
<sequence length="146" mass="15334">MGQGFQAVVVVSQYCSLLRTVAGAVVSVACSSGDVERGSGRWCPQDGRTLVEGGESGSSRTQQWPGLGARCAWRLLSASLIVAGLVVALAPRFGGWLVAGWLAGIIVNLLTIPGHYDVALRDFGLLLGAVALARLAQRYNGKRQSH</sequence>
<evidence type="ECO:0000313" key="2">
    <source>
        <dbReference type="EMBL" id="GAA2229777.1"/>
    </source>
</evidence>
<protein>
    <submittedName>
        <fullName evidence="2">Uncharacterized protein</fullName>
    </submittedName>
</protein>
<keyword evidence="1" id="KW-1133">Transmembrane helix</keyword>
<dbReference type="Proteomes" id="UP001501474">
    <property type="component" value="Unassembled WGS sequence"/>
</dbReference>
<proteinExistence type="predicted"/>
<dbReference type="EMBL" id="BAAART010000055">
    <property type="protein sequence ID" value="GAA2229777.1"/>
    <property type="molecule type" value="Genomic_DNA"/>
</dbReference>
<organism evidence="2 3">
    <name type="scientific">Streptomyces indiaensis</name>
    <dbReference type="NCBI Taxonomy" id="284033"/>
    <lineage>
        <taxon>Bacteria</taxon>
        <taxon>Bacillati</taxon>
        <taxon>Actinomycetota</taxon>
        <taxon>Actinomycetes</taxon>
        <taxon>Kitasatosporales</taxon>
        <taxon>Streptomycetaceae</taxon>
        <taxon>Streptomyces</taxon>
    </lineage>
</organism>
<reference evidence="3" key="1">
    <citation type="journal article" date="2019" name="Int. J. Syst. Evol. Microbiol.">
        <title>The Global Catalogue of Microorganisms (GCM) 10K type strain sequencing project: providing services to taxonomists for standard genome sequencing and annotation.</title>
        <authorList>
            <consortium name="The Broad Institute Genomics Platform"/>
            <consortium name="The Broad Institute Genome Sequencing Center for Infectious Disease"/>
            <person name="Wu L."/>
            <person name="Ma J."/>
        </authorList>
    </citation>
    <scope>NUCLEOTIDE SEQUENCE [LARGE SCALE GENOMIC DNA]</scope>
    <source>
        <strain evidence="3">JCM 3053</strain>
    </source>
</reference>
<keyword evidence="1" id="KW-0812">Transmembrane</keyword>
<evidence type="ECO:0000313" key="3">
    <source>
        <dbReference type="Proteomes" id="UP001501474"/>
    </source>
</evidence>
<evidence type="ECO:0000256" key="1">
    <source>
        <dbReference type="SAM" id="Phobius"/>
    </source>
</evidence>
<gene>
    <name evidence="2" type="ORF">GCM10010104_23530</name>
</gene>